<comment type="caution">
    <text evidence="2">The sequence shown here is derived from an EMBL/GenBank/DDBJ whole genome shotgun (WGS) entry which is preliminary data.</text>
</comment>
<feature type="region of interest" description="Disordered" evidence="1">
    <location>
        <begin position="1"/>
        <end position="24"/>
    </location>
</feature>
<dbReference type="Proteomes" id="UP000001548">
    <property type="component" value="Unassembled WGS sequence"/>
</dbReference>
<proteinExistence type="predicted"/>
<dbReference type="RefSeq" id="XP_001704192.1">
    <property type="nucleotide sequence ID" value="XM_001704140.1"/>
</dbReference>
<evidence type="ECO:0000256" key="1">
    <source>
        <dbReference type="SAM" id="MobiDB-lite"/>
    </source>
</evidence>
<evidence type="ECO:0000313" key="3">
    <source>
        <dbReference type="Proteomes" id="UP000001548"/>
    </source>
</evidence>
<dbReference type="OMA" id="RVVHEIM"/>
<gene>
    <name evidence="2" type="ORF">GL50803_008654</name>
</gene>
<accession>A8BYA8</accession>
<dbReference type="HOGENOM" id="CLU_1149055_0_0_1"/>
<protein>
    <submittedName>
        <fullName evidence="2">Uncharacterized protein</fullName>
    </submittedName>
</protein>
<dbReference type="GeneID" id="5697061"/>
<reference evidence="2 3" key="1">
    <citation type="journal article" date="2007" name="Science">
        <title>Genomic minimalism in the early diverging intestinal parasite Giardia lamblia.</title>
        <authorList>
            <person name="Morrison H.G."/>
            <person name="McArthur A.G."/>
            <person name="Gillin F.D."/>
            <person name="Aley S.B."/>
            <person name="Adam R.D."/>
            <person name="Olsen G.J."/>
            <person name="Best A.A."/>
            <person name="Cande W.Z."/>
            <person name="Chen F."/>
            <person name="Cipriano M.J."/>
            <person name="Davids B.J."/>
            <person name="Dawson S.C."/>
            <person name="Elmendorf H.G."/>
            <person name="Hehl A.B."/>
            <person name="Holder M.E."/>
            <person name="Huse S.M."/>
            <person name="Kim U.U."/>
            <person name="Lasek-Nesselquist E."/>
            <person name="Manning G."/>
            <person name="Nigam A."/>
            <person name="Nixon J.E."/>
            <person name="Palm D."/>
            <person name="Passamaneck N.E."/>
            <person name="Prabhu A."/>
            <person name="Reich C.I."/>
            <person name="Reiner D.S."/>
            <person name="Samuelson J."/>
            <person name="Svard S.G."/>
            <person name="Sogin M.L."/>
        </authorList>
    </citation>
    <scope>NUCLEOTIDE SEQUENCE [LARGE SCALE GENOMIC DNA]</scope>
    <source>
        <strain evidence="2 3">WB C6</strain>
    </source>
</reference>
<sequence>MIPVSLGEPQENVPTTEGAQLHNDPGDITSMPIDYVMHALATYKSNSHLKDLTPTLSPPASVVFPRTSQPQVRLEVPPILTSTSSSASVPCSSSTTPSLVYLQDQPISVYTVPMSSNGDVQYLVLSTTAPRHPRLPCQGISLIQTPRYIPVKIDSRQAQLRPFPDPQKQVHSFGISMPYKTTRLKWSAEMSRDLENVYDNLLAAHVRPTQRVVHEIMREKYPFMTELHVQSKLQKLRQIKKQ</sequence>
<dbReference type="EMBL" id="AACB03000001">
    <property type="protein sequence ID" value="KAE8304777.1"/>
    <property type="molecule type" value="Genomic_DNA"/>
</dbReference>
<dbReference type="KEGG" id="gla:GL50803_008654"/>
<dbReference type="AlphaFoldDB" id="A8BYA8"/>
<organism evidence="2 3">
    <name type="scientific">Giardia intestinalis (strain ATCC 50803 / WB clone C6)</name>
    <name type="common">Giardia lamblia</name>
    <dbReference type="NCBI Taxonomy" id="184922"/>
    <lineage>
        <taxon>Eukaryota</taxon>
        <taxon>Metamonada</taxon>
        <taxon>Diplomonadida</taxon>
        <taxon>Hexamitidae</taxon>
        <taxon>Giardiinae</taxon>
        <taxon>Giardia</taxon>
    </lineage>
</organism>
<dbReference type="VEuPathDB" id="GiardiaDB:GL50803_8654"/>
<keyword evidence="3" id="KW-1185">Reference proteome</keyword>
<evidence type="ECO:0000313" key="2">
    <source>
        <dbReference type="EMBL" id="KAE8304777.1"/>
    </source>
</evidence>
<name>A8BYA8_GIAIC</name>